<evidence type="ECO:0008006" key="12">
    <source>
        <dbReference type="Google" id="ProtNLM"/>
    </source>
</evidence>
<keyword evidence="5" id="KW-0571">Peptide transport</keyword>
<gene>
    <name evidence="10" type="ORF">SBRCBS47491_009744</name>
</gene>
<keyword evidence="11" id="KW-1185">Reference proteome</keyword>
<feature type="transmembrane region" description="Helical" evidence="9">
    <location>
        <begin position="221"/>
        <end position="239"/>
    </location>
</feature>
<evidence type="ECO:0000256" key="8">
    <source>
        <dbReference type="ARBA" id="ARBA00023136"/>
    </source>
</evidence>
<feature type="transmembrane region" description="Helical" evidence="9">
    <location>
        <begin position="506"/>
        <end position="524"/>
    </location>
</feature>
<evidence type="ECO:0000256" key="6">
    <source>
        <dbReference type="ARBA" id="ARBA00022927"/>
    </source>
</evidence>
<evidence type="ECO:0000256" key="9">
    <source>
        <dbReference type="SAM" id="Phobius"/>
    </source>
</evidence>
<comment type="caution">
    <text evidence="10">The sequence shown here is derived from an EMBL/GenBank/DDBJ whole genome shotgun (WGS) entry which is preliminary data.</text>
</comment>
<feature type="transmembrane region" description="Helical" evidence="9">
    <location>
        <begin position="536"/>
        <end position="558"/>
    </location>
</feature>
<comment type="subcellular location">
    <subcellularLocation>
        <location evidence="1">Membrane</location>
        <topology evidence="1">Multi-pass membrane protein</topology>
    </subcellularLocation>
</comment>
<keyword evidence="3" id="KW-0813">Transport</keyword>
<evidence type="ECO:0000256" key="7">
    <source>
        <dbReference type="ARBA" id="ARBA00022989"/>
    </source>
</evidence>
<feature type="transmembrane region" description="Helical" evidence="9">
    <location>
        <begin position="458"/>
        <end position="477"/>
    </location>
</feature>
<dbReference type="PANTHER" id="PTHR22601">
    <property type="entry name" value="ISP4 LIKE PROTEIN"/>
    <property type="match status" value="1"/>
</dbReference>
<evidence type="ECO:0000256" key="5">
    <source>
        <dbReference type="ARBA" id="ARBA00022856"/>
    </source>
</evidence>
<feature type="transmembrane region" description="Helical" evidence="9">
    <location>
        <begin position="275"/>
        <end position="296"/>
    </location>
</feature>
<evidence type="ECO:0000313" key="10">
    <source>
        <dbReference type="EMBL" id="CAK7236757.1"/>
    </source>
</evidence>
<feature type="transmembrane region" description="Helical" evidence="9">
    <location>
        <begin position="302"/>
        <end position="321"/>
    </location>
</feature>
<evidence type="ECO:0000313" key="11">
    <source>
        <dbReference type="Proteomes" id="UP001642406"/>
    </source>
</evidence>
<keyword evidence="8 9" id="KW-0472">Membrane</keyword>
<dbReference type="InterPro" id="IPR004813">
    <property type="entry name" value="OPT"/>
</dbReference>
<evidence type="ECO:0000256" key="2">
    <source>
        <dbReference type="ARBA" id="ARBA00008807"/>
    </source>
</evidence>
<comment type="similarity">
    <text evidence="2">Belongs to the oligopeptide OPT transporter family.</text>
</comment>
<keyword evidence="4 9" id="KW-0812">Transmembrane</keyword>
<dbReference type="InterPro" id="IPR004648">
    <property type="entry name" value="Oligpept_transpt"/>
</dbReference>
<evidence type="ECO:0000256" key="1">
    <source>
        <dbReference type="ARBA" id="ARBA00004141"/>
    </source>
</evidence>
<keyword evidence="6" id="KW-0653">Protein transport</keyword>
<dbReference type="EMBL" id="CAWUHC010000166">
    <property type="protein sequence ID" value="CAK7236757.1"/>
    <property type="molecule type" value="Genomic_DNA"/>
</dbReference>
<name>A0ABP0CXA0_9PEZI</name>
<sequence>MASPGNEKNARVIVDETREVSDLDLVIASPSTEYGDNKAGLTSSSLDGQGKLGGITQVDEVDDPGYDFTTDEFKNIPDIVRNVVSFEDDPTTPVVTFRSVHSHKVNFLGAGHGGVGLLNITLNWSNITSTVITYPYSVQVIIFAGFVVTTWILIPIAYFGNLWGSPTYNIMSQNVFQKNGSAYPFTSLIYTDAQGRQVVNETKYEEVGLAYTGAQYTWEIFMWYASYISSYVWAALFLGPKIAKLWKSRKNLKNFHKDRLSILVQQYPTIKLWEWAVLTLLPVIILLAIVATNSIWMSTWTYFVALGFGAAAMLPMSLIYATSGYSMKVGLFNELVYGYMIESGSNRHPLGQLAYRIISGNTWYDGSSVLEDQKIGHYLHLPPRQVIGMQIFAGILATPVNYGMMRWALASKFDYLTGKEEDPNGQWTGQDFLSYNTDGVQYALVGPKRIFASSYYSPVRYGFLAGALAPVIIWLLYKKFPRSRFQFNFWNTTIFFASAATFRGNLSTGPFTMILVGTFFNFYLYRYRHSFWNRWAYILGAALDTGYNANLLFIFLFLSTTGTVMVKWWGNNVVNVERCFALTS</sequence>
<feature type="transmembrane region" description="Helical" evidence="9">
    <location>
        <begin position="140"/>
        <end position="159"/>
    </location>
</feature>
<organism evidence="10 11">
    <name type="scientific">Sporothrix bragantina</name>
    <dbReference type="NCBI Taxonomy" id="671064"/>
    <lineage>
        <taxon>Eukaryota</taxon>
        <taxon>Fungi</taxon>
        <taxon>Dikarya</taxon>
        <taxon>Ascomycota</taxon>
        <taxon>Pezizomycotina</taxon>
        <taxon>Sordariomycetes</taxon>
        <taxon>Sordariomycetidae</taxon>
        <taxon>Ophiostomatales</taxon>
        <taxon>Ophiostomataceae</taxon>
        <taxon>Sporothrix</taxon>
    </lineage>
</organism>
<evidence type="ECO:0000256" key="4">
    <source>
        <dbReference type="ARBA" id="ARBA00022692"/>
    </source>
</evidence>
<keyword evidence="7 9" id="KW-1133">Transmembrane helix</keyword>
<reference evidence="10 11" key="1">
    <citation type="submission" date="2024-01" db="EMBL/GenBank/DDBJ databases">
        <authorList>
            <person name="Allen C."/>
            <person name="Tagirdzhanova G."/>
        </authorList>
    </citation>
    <scope>NUCLEOTIDE SEQUENCE [LARGE SCALE GENOMIC DNA]</scope>
</reference>
<evidence type="ECO:0000256" key="3">
    <source>
        <dbReference type="ARBA" id="ARBA00022448"/>
    </source>
</evidence>
<proteinExistence type="inferred from homology"/>
<protein>
    <recommendedName>
        <fullName evidence="12">OPT oligopeptide transporter</fullName>
    </recommendedName>
</protein>
<dbReference type="Pfam" id="PF03169">
    <property type="entry name" value="OPT"/>
    <property type="match status" value="1"/>
</dbReference>
<dbReference type="NCBIfam" id="TIGR00728">
    <property type="entry name" value="OPT_sfam"/>
    <property type="match status" value="1"/>
</dbReference>
<accession>A0ABP0CXA0</accession>
<dbReference type="Proteomes" id="UP001642406">
    <property type="component" value="Unassembled WGS sequence"/>
</dbReference>